<evidence type="ECO:0000313" key="6">
    <source>
        <dbReference type="EMBL" id="VDL37952.1"/>
    </source>
</evidence>
<dbReference type="WBParaSite" id="HDID_0000371701-mRNA-1">
    <property type="protein sequence ID" value="HDID_0000371701-mRNA-1"/>
    <property type="gene ID" value="HDID_0000371701"/>
</dbReference>
<feature type="region of interest" description="Disordered" evidence="5">
    <location>
        <begin position="171"/>
        <end position="211"/>
    </location>
</feature>
<evidence type="ECO:0000256" key="4">
    <source>
        <dbReference type="ARBA" id="ARBA00022833"/>
    </source>
</evidence>
<feature type="compositionally biased region" description="Low complexity" evidence="5">
    <location>
        <begin position="179"/>
        <end position="200"/>
    </location>
</feature>
<dbReference type="STRING" id="6216.A0A0R3SFT0"/>
<dbReference type="GO" id="GO:0005096">
    <property type="term" value="F:GTPase activator activity"/>
    <property type="evidence" value="ECO:0007669"/>
    <property type="project" value="UniProtKB-KW"/>
</dbReference>
<feature type="region of interest" description="Disordered" evidence="5">
    <location>
        <begin position="1"/>
        <end position="118"/>
    </location>
</feature>
<evidence type="ECO:0000313" key="8">
    <source>
        <dbReference type="WBParaSite" id="HDID_0000371701-mRNA-1"/>
    </source>
</evidence>
<evidence type="ECO:0000256" key="2">
    <source>
        <dbReference type="ARBA" id="ARBA00022723"/>
    </source>
</evidence>
<accession>A0A0R3SFT0</accession>
<dbReference type="GO" id="GO:0030100">
    <property type="term" value="P:regulation of endocytosis"/>
    <property type="evidence" value="ECO:0007669"/>
    <property type="project" value="TreeGrafter"/>
</dbReference>
<sequence>MGLKITTEAEGGVWSEETSSARNYRPSHSMSRSATTNSLPSSKPRDIGRQGTSSGVPSVHSDLESWLNESEHKARTEDFFTRQMMENSTRPSGIPPSQGGRYEGFGSTPVQNRPPQGSAYDDAMKVLINGWSTVSMLASVAAKKTTELTATAAEKTKQIGETVQTKVQTYLHPSGEGGSSYTESYDRPFQSQPQSFEQSFTGASNSRTTYGALTGDATRNVKSLEDNTCDGDGWGADFVTTKAELEVVEKPMKEGEKNDWWNSNWETEDDGDGWTNLSSTVSATSTTGNQRLSETTARRSKGGKFD</sequence>
<feature type="compositionally biased region" description="Basic and acidic residues" evidence="5">
    <location>
        <begin position="69"/>
        <end position="80"/>
    </location>
</feature>
<proteinExistence type="predicted"/>
<dbReference type="EMBL" id="UYSG01001199">
    <property type="protein sequence ID" value="VDL37952.1"/>
    <property type="molecule type" value="Genomic_DNA"/>
</dbReference>
<evidence type="ECO:0000256" key="5">
    <source>
        <dbReference type="SAM" id="MobiDB-lite"/>
    </source>
</evidence>
<evidence type="ECO:0000256" key="1">
    <source>
        <dbReference type="ARBA" id="ARBA00022468"/>
    </source>
</evidence>
<reference evidence="6 7" key="2">
    <citation type="submission" date="2018-11" db="EMBL/GenBank/DDBJ databases">
        <authorList>
            <consortium name="Pathogen Informatics"/>
        </authorList>
    </citation>
    <scope>NUCLEOTIDE SEQUENCE [LARGE SCALE GENOMIC DNA]</scope>
</reference>
<dbReference type="AlphaFoldDB" id="A0A0R3SFT0"/>
<dbReference type="PANTHER" id="PTHR46395">
    <property type="entry name" value="ADP-RIBOSYLATION FACTOR GTPASE-ACTIVATING PROTEIN 1"/>
    <property type="match status" value="1"/>
</dbReference>
<reference evidence="8" key="1">
    <citation type="submission" date="2017-02" db="UniProtKB">
        <authorList>
            <consortium name="WormBaseParasite"/>
        </authorList>
    </citation>
    <scope>IDENTIFICATION</scope>
</reference>
<keyword evidence="2" id="KW-0479">Metal-binding</keyword>
<keyword evidence="4" id="KW-0862">Zinc</keyword>
<dbReference type="Proteomes" id="UP000274504">
    <property type="component" value="Unassembled WGS sequence"/>
</dbReference>
<dbReference type="OrthoDB" id="983479at2759"/>
<evidence type="ECO:0000313" key="7">
    <source>
        <dbReference type="Proteomes" id="UP000274504"/>
    </source>
</evidence>
<feature type="compositionally biased region" description="Polar residues" evidence="5">
    <location>
        <begin position="201"/>
        <end position="211"/>
    </location>
</feature>
<feature type="region of interest" description="Disordered" evidence="5">
    <location>
        <begin position="250"/>
        <end position="306"/>
    </location>
</feature>
<feature type="compositionally biased region" description="Polar residues" evidence="5">
    <location>
        <begin position="275"/>
        <end position="295"/>
    </location>
</feature>
<dbReference type="GO" id="GO:0008270">
    <property type="term" value="F:zinc ion binding"/>
    <property type="evidence" value="ECO:0007669"/>
    <property type="project" value="UniProtKB-KW"/>
</dbReference>
<dbReference type="GO" id="GO:0000139">
    <property type="term" value="C:Golgi membrane"/>
    <property type="evidence" value="ECO:0007669"/>
    <property type="project" value="TreeGrafter"/>
</dbReference>
<gene>
    <name evidence="6" type="ORF">HDID_LOCUS3715</name>
</gene>
<dbReference type="PANTHER" id="PTHR46395:SF1">
    <property type="entry name" value="ADP-RIBOSYLATION FACTOR GTPASE-ACTIVATING PROTEIN 1"/>
    <property type="match status" value="1"/>
</dbReference>
<name>A0A0R3SFT0_HYMDI</name>
<feature type="compositionally biased region" description="Polar residues" evidence="5">
    <location>
        <begin position="16"/>
        <end position="41"/>
    </location>
</feature>
<dbReference type="GO" id="GO:0032012">
    <property type="term" value="P:regulation of ARF protein signal transduction"/>
    <property type="evidence" value="ECO:0007669"/>
    <property type="project" value="TreeGrafter"/>
</dbReference>
<keyword evidence="1" id="KW-0343">GTPase activation</keyword>
<evidence type="ECO:0000256" key="3">
    <source>
        <dbReference type="ARBA" id="ARBA00022771"/>
    </source>
</evidence>
<organism evidence="8">
    <name type="scientific">Hymenolepis diminuta</name>
    <name type="common">Rat tapeworm</name>
    <dbReference type="NCBI Taxonomy" id="6216"/>
    <lineage>
        <taxon>Eukaryota</taxon>
        <taxon>Metazoa</taxon>
        <taxon>Spiralia</taxon>
        <taxon>Lophotrochozoa</taxon>
        <taxon>Platyhelminthes</taxon>
        <taxon>Cestoda</taxon>
        <taxon>Eucestoda</taxon>
        <taxon>Cyclophyllidea</taxon>
        <taxon>Hymenolepididae</taxon>
        <taxon>Hymenolepis</taxon>
    </lineage>
</organism>
<feature type="compositionally biased region" description="Basic and acidic residues" evidence="5">
    <location>
        <begin position="250"/>
        <end position="259"/>
    </location>
</feature>
<keyword evidence="3" id="KW-0863">Zinc-finger</keyword>
<protein>
    <submittedName>
        <fullName evidence="8">ADP-ribosylation factor GTPase-activating protein 1</fullName>
    </submittedName>
</protein>